<dbReference type="EMBL" id="JBHUEA010000005">
    <property type="protein sequence ID" value="MFD1720846.1"/>
    <property type="molecule type" value="Genomic_DNA"/>
</dbReference>
<feature type="transmembrane region" description="Helical" evidence="6">
    <location>
        <begin position="113"/>
        <end position="133"/>
    </location>
</feature>
<comment type="caution">
    <text evidence="8">The sequence shown here is derived from an EMBL/GenBank/DDBJ whole genome shotgun (WGS) entry which is preliminary data.</text>
</comment>
<keyword evidence="5 6" id="KW-0472">Membrane</keyword>
<evidence type="ECO:0000313" key="8">
    <source>
        <dbReference type="EMBL" id="MFD1720846.1"/>
    </source>
</evidence>
<evidence type="ECO:0000313" key="9">
    <source>
        <dbReference type="Proteomes" id="UP001597347"/>
    </source>
</evidence>
<dbReference type="Pfam" id="PF04138">
    <property type="entry name" value="GtrA_DPMS_TM"/>
    <property type="match status" value="1"/>
</dbReference>
<dbReference type="InterPro" id="IPR051401">
    <property type="entry name" value="GtrA_CellWall_Glycosyl"/>
</dbReference>
<accession>A0ABW4LBB6</accession>
<keyword evidence="3 6" id="KW-0812">Transmembrane</keyword>
<evidence type="ECO:0000259" key="7">
    <source>
        <dbReference type="Pfam" id="PF04138"/>
    </source>
</evidence>
<reference evidence="9" key="1">
    <citation type="journal article" date="2019" name="Int. J. Syst. Evol. Microbiol.">
        <title>The Global Catalogue of Microorganisms (GCM) 10K type strain sequencing project: providing services to taxonomists for standard genome sequencing and annotation.</title>
        <authorList>
            <consortium name="The Broad Institute Genomics Platform"/>
            <consortium name="The Broad Institute Genome Sequencing Center for Infectious Disease"/>
            <person name="Wu L."/>
            <person name="Ma J."/>
        </authorList>
    </citation>
    <scope>NUCLEOTIDE SEQUENCE [LARGE SCALE GENOMIC DNA]</scope>
    <source>
        <strain evidence="9">CGMCC 1.12471</strain>
    </source>
</reference>
<dbReference type="Proteomes" id="UP001597347">
    <property type="component" value="Unassembled WGS sequence"/>
</dbReference>
<feature type="transmembrane region" description="Helical" evidence="6">
    <location>
        <begin position="79"/>
        <end position="101"/>
    </location>
</feature>
<evidence type="ECO:0000256" key="1">
    <source>
        <dbReference type="ARBA" id="ARBA00004141"/>
    </source>
</evidence>
<proteinExistence type="inferred from homology"/>
<evidence type="ECO:0000256" key="3">
    <source>
        <dbReference type="ARBA" id="ARBA00022692"/>
    </source>
</evidence>
<dbReference type="RefSeq" id="WP_377932551.1">
    <property type="nucleotide sequence ID" value="NZ_JBHUEA010000005.1"/>
</dbReference>
<feature type="transmembrane region" description="Helical" evidence="6">
    <location>
        <begin position="31"/>
        <end position="58"/>
    </location>
</feature>
<gene>
    <name evidence="8" type="ORF">ACFSBI_04730</name>
</gene>
<comment type="similarity">
    <text evidence="2">Belongs to the GtrA family.</text>
</comment>
<protein>
    <submittedName>
        <fullName evidence="8">GtrA family protein</fullName>
    </submittedName>
</protein>
<evidence type="ECO:0000256" key="6">
    <source>
        <dbReference type="SAM" id="Phobius"/>
    </source>
</evidence>
<evidence type="ECO:0000256" key="2">
    <source>
        <dbReference type="ARBA" id="ARBA00009399"/>
    </source>
</evidence>
<comment type="subcellular location">
    <subcellularLocation>
        <location evidence="1">Membrane</location>
        <topology evidence="1">Multi-pass membrane protein</topology>
    </subcellularLocation>
</comment>
<dbReference type="PANTHER" id="PTHR38459:SF1">
    <property type="entry name" value="PROPHAGE BACTOPRENOL-LINKED GLUCOSE TRANSLOCASE HOMOLOG"/>
    <property type="match status" value="1"/>
</dbReference>
<evidence type="ECO:0000256" key="5">
    <source>
        <dbReference type="ARBA" id="ARBA00023136"/>
    </source>
</evidence>
<keyword evidence="9" id="KW-1185">Reference proteome</keyword>
<dbReference type="PANTHER" id="PTHR38459">
    <property type="entry name" value="PROPHAGE BACTOPRENOL-LINKED GLUCOSE TRANSLOCASE HOMOLOG"/>
    <property type="match status" value="1"/>
</dbReference>
<feature type="domain" description="GtrA/DPMS transmembrane" evidence="7">
    <location>
        <begin position="16"/>
        <end position="140"/>
    </location>
</feature>
<evidence type="ECO:0000256" key="4">
    <source>
        <dbReference type="ARBA" id="ARBA00022989"/>
    </source>
</evidence>
<dbReference type="InterPro" id="IPR007267">
    <property type="entry name" value="GtrA_DPMS_TM"/>
</dbReference>
<organism evidence="8 9">
    <name type="scientific">Amnibacterium endophyticum</name>
    <dbReference type="NCBI Taxonomy" id="2109337"/>
    <lineage>
        <taxon>Bacteria</taxon>
        <taxon>Bacillati</taxon>
        <taxon>Actinomycetota</taxon>
        <taxon>Actinomycetes</taxon>
        <taxon>Micrococcales</taxon>
        <taxon>Microbacteriaceae</taxon>
        <taxon>Amnibacterium</taxon>
    </lineage>
</organism>
<name>A0ABW4LBB6_9MICO</name>
<keyword evidence="4 6" id="KW-1133">Transmembrane helix</keyword>
<sequence length="159" mass="16806">MTALDASLRGLAQPARFAAVGVINTGIDVGIYLLLSAFGTPVVLANLVSTCCGLAFSFAANRGFTFSDRVSSAPRKQAVLFLLVTGVGLWCVQPLVLLAFAAPAERALSGSDLMATVVPKLAAVLVGLVWNYLWYSRFVFRSRVAMTTGQTGVMSRDDA</sequence>